<evidence type="ECO:0000256" key="4">
    <source>
        <dbReference type="SAM" id="MobiDB-lite"/>
    </source>
</evidence>
<evidence type="ECO:0000256" key="3">
    <source>
        <dbReference type="ARBA" id="ARBA00023274"/>
    </source>
</evidence>
<gene>
    <name evidence="5" type="ORF">LECACI_7A004598</name>
</gene>
<name>A0AAI9EAY8_9PEZI</name>
<accession>A0AAI9EAY8</accession>
<feature type="compositionally biased region" description="Basic residues" evidence="4">
    <location>
        <begin position="28"/>
        <end position="42"/>
    </location>
</feature>
<evidence type="ECO:0000256" key="2">
    <source>
        <dbReference type="ARBA" id="ARBA00022980"/>
    </source>
</evidence>
<comment type="caution">
    <text evidence="5">The sequence shown here is derived from an EMBL/GenBank/DDBJ whole genome shotgun (WGS) entry which is preliminary data.</text>
</comment>
<dbReference type="EMBL" id="CAVMBE010000026">
    <property type="protein sequence ID" value="CAK4016544.1"/>
    <property type="molecule type" value="Genomic_DNA"/>
</dbReference>
<evidence type="ECO:0000313" key="5">
    <source>
        <dbReference type="EMBL" id="CAK4016544.1"/>
    </source>
</evidence>
<evidence type="ECO:0000256" key="1">
    <source>
        <dbReference type="ARBA" id="ARBA00010531"/>
    </source>
</evidence>
<dbReference type="CDD" id="cd00403">
    <property type="entry name" value="Ribosomal_L1"/>
    <property type="match status" value="1"/>
</dbReference>
<dbReference type="Pfam" id="PF00687">
    <property type="entry name" value="Ribosomal_L1"/>
    <property type="match status" value="1"/>
</dbReference>
<feature type="region of interest" description="Disordered" evidence="4">
    <location>
        <begin position="23"/>
        <end position="42"/>
    </location>
</feature>
<dbReference type="SUPFAM" id="SSF56808">
    <property type="entry name" value="Ribosomal protein L1"/>
    <property type="match status" value="1"/>
</dbReference>
<keyword evidence="3" id="KW-0687">Ribonucleoprotein</keyword>
<dbReference type="Proteomes" id="UP001296104">
    <property type="component" value="Unassembled WGS sequence"/>
</dbReference>
<dbReference type="Gene3D" id="3.40.50.790">
    <property type="match status" value="1"/>
</dbReference>
<dbReference type="InterPro" id="IPR028364">
    <property type="entry name" value="Ribosomal_uL1/biogenesis"/>
</dbReference>
<dbReference type="InterPro" id="IPR023674">
    <property type="entry name" value="Ribosomal_uL1-like"/>
</dbReference>
<dbReference type="AlphaFoldDB" id="A0AAI9EAY8"/>
<proteinExistence type="inferred from homology"/>
<dbReference type="PANTHER" id="PTHR36427:SF3">
    <property type="entry name" value="LARGE RIBOSOMAL SUBUNIT PROTEIN UL1M"/>
    <property type="match status" value="1"/>
</dbReference>
<dbReference type="Gene3D" id="3.30.190.20">
    <property type="match status" value="1"/>
</dbReference>
<organism evidence="5 6">
    <name type="scientific">Lecanosticta acicola</name>
    <dbReference type="NCBI Taxonomy" id="111012"/>
    <lineage>
        <taxon>Eukaryota</taxon>
        <taxon>Fungi</taxon>
        <taxon>Dikarya</taxon>
        <taxon>Ascomycota</taxon>
        <taxon>Pezizomycotina</taxon>
        <taxon>Dothideomycetes</taxon>
        <taxon>Dothideomycetidae</taxon>
        <taxon>Mycosphaerellales</taxon>
        <taxon>Mycosphaerellaceae</taxon>
        <taxon>Lecanosticta</taxon>
    </lineage>
</organism>
<keyword evidence="6" id="KW-1185">Reference proteome</keyword>
<feature type="region of interest" description="Disordered" evidence="4">
    <location>
        <begin position="261"/>
        <end position="284"/>
    </location>
</feature>
<evidence type="ECO:0000313" key="6">
    <source>
        <dbReference type="Proteomes" id="UP001296104"/>
    </source>
</evidence>
<sequence length="284" mass="31088">MRPASVRAPSILPFHQVRTAVQSANAQKYKRKKDVPTNNKKKKRTSFYVPDIKQVVQFSLVDAMRYLKAAEVGRDPKSAKYELHVRLRTPKNGAPVRNQLRLPHPVRSDIRICVICPPDSAHAKAAKEAGAYLVGEDEVFEQIKAGKIDFDRCICQTDSLSKLSKAGVARTLGPRGLMPSAKTGSVVKNVASAVRDMAGGSEYRERLGVVRMSIGQLAFTPEQMQTNIRAFIEGVNKDIAGLSDRISKAIHEVVLSSTHGPGMSLNGDFRGPDSLPTKDLSVQS</sequence>
<dbReference type="GO" id="GO:0005762">
    <property type="term" value="C:mitochondrial large ribosomal subunit"/>
    <property type="evidence" value="ECO:0007669"/>
    <property type="project" value="TreeGrafter"/>
</dbReference>
<reference evidence="5" key="1">
    <citation type="submission" date="2023-11" db="EMBL/GenBank/DDBJ databases">
        <authorList>
            <person name="Alioto T."/>
            <person name="Alioto T."/>
            <person name="Gomez Garrido J."/>
        </authorList>
    </citation>
    <scope>NUCLEOTIDE SEQUENCE</scope>
</reference>
<dbReference type="GO" id="GO:0003735">
    <property type="term" value="F:structural constituent of ribosome"/>
    <property type="evidence" value="ECO:0007669"/>
    <property type="project" value="TreeGrafter"/>
</dbReference>
<dbReference type="FunFam" id="3.40.50.790:FF:000001">
    <property type="entry name" value="50S ribosomal protein L1"/>
    <property type="match status" value="1"/>
</dbReference>
<keyword evidence="2" id="KW-0689">Ribosomal protein</keyword>
<comment type="similarity">
    <text evidence="1">Belongs to the universal ribosomal protein uL1 family.</text>
</comment>
<dbReference type="PANTHER" id="PTHR36427">
    <property type="entry name" value="54S RIBOSOMAL PROTEIN L1, MITOCHONDRIAL"/>
    <property type="match status" value="1"/>
</dbReference>
<protein>
    <submittedName>
        <fullName evidence="5">Related to ribosomal L1</fullName>
    </submittedName>
</protein>
<dbReference type="InterPro" id="IPR016095">
    <property type="entry name" value="Ribosomal_uL1_3-a/b-sand"/>
</dbReference>